<proteinExistence type="predicted"/>
<accession>A0A162AAC9</accession>
<dbReference type="RefSeq" id="WP_063364587.1">
    <property type="nucleotide sequence ID" value="NZ_AQHB01000040.1"/>
</dbReference>
<gene>
    <name evidence="1" type="ORF">N475_25620</name>
</gene>
<dbReference type="AlphaFoldDB" id="A0A162AAC9"/>
<organism evidence="1 2">
    <name type="scientific">Pseudoalteromonas luteoviolacea DSM 6061</name>
    <dbReference type="NCBI Taxonomy" id="1365250"/>
    <lineage>
        <taxon>Bacteria</taxon>
        <taxon>Pseudomonadati</taxon>
        <taxon>Pseudomonadota</taxon>
        <taxon>Gammaproteobacteria</taxon>
        <taxon>Alteromonadales</taxon>
        <taxon>Pseudoalteromonadaceae</taxon>
        <taxon>Pseudoalteromonas</taxon>
    </lineage>
</organism>
<reference evidence="1 2" key="1">
    <citation type="submission" date="2013-07" db="EMBL/GenBank/DDBJ databases">
        <title>Comparative Genomic and Metabolomic Analysis of Twelve Strains of Pseudoalteromonas luteoviolacea.</title>
        <authorList>
            <person name="Vynne N.G."/>
            <person name="Mansson M."/>
            <person name="Gram L."/>
        </authorList>
    </citation>
    <scope>NUCLEOTIDE SEQUENCE [LARGE SCALE GENOMIC DNA]</scope>
    <source>
        <strain evidence="1 2">DSM 6061</strain>
    </source>
</reference>
<comment type="caution">
    <text evidence="1">The sequence shown here is derived from an EMBL/GenBank/DDBJ whole genome shotgun (WGS) entry which is preliminary data.</text>
</comment>
<dbReference type="PATRIC" id="fig|1365250.3.peg.423"/>
<evidence type="ECO:0000313" key="2">
    <source>
        <dbReference type="Proteomes" id="UP000076643"/>
    </source>
</evidence>
<dbReference type="Proteomes" id="UP000076643">
    <property type="component" value="Unassembled WGS sequence"/>
</dbReference>
<evidence type="ECO:0008006" key="3">
    <source>
        <dbReference type="Google" id="ProtNLM"/>
    </source>
</evidence>
<protein>
    <recommendedName>
        <fullName evidence="3">A nuclease family of the HNH/ENDO VII superfamily with conserved AHH</fullName>
    </recommendedName>
</protein>
<dbReference type="EMBL" id="AUYB01000027">
    <property type="protein sequence ID" value="KZN46633.1"/>
    <property type="molecule type" value="Genomic_DNA"/>
</dbReference>
<dbReference type="InterPro" id="IPR032871">
    <property type="entry name" value="AHH_dom_containing"/>
</dbReference>
<name>A0A162AAC9_9GAMM</name>
<sequence length="167" mass="18263">MQDITGQGERNQQMATAVTAGAKGAIGKLNKVADAVKESIESVRRPTSKQAAKILEGAGYGKPGDGWEAHHIILFGAGYESAELARQILSDFGIGINDPDNFVWLPKNIAVKKQYGVRHLTHQNDGLHRRESMDAVLGAIEMAVDERHARATLRSIANRYRNGINLY</sequence>
<evidence type="ECO:0000313" key="1">
    <source>
        <dbReference type="EMBL" id="KZN46633.1"/>
    </source>
</evidence>
<keyword evidence="2" id="KW-1185">Reference proteome</keyword>
<dbReference type="Pfam" id="PF14412">
    <property type="entry name" value="AHH"/>
    <property type="match status" value="1"/>
</dbReference>